<comment type="catalytic activity">
    <reaction evidence="6">
        <text>Endohydrolysis of (1-&gt;4)-beta-D-xylosidic linkages in xylans.</text>
        <dbReference type="EC" id="3.2.1.8"/>
    </reaction>
</comment>
<dbReference type="PANTHER" id="PTHR31490">
    <property type="entry name" value="GLYCOSYL HYDROLASE"/>
    <property type="match status" value="1"/>
</dbReference>
<evidence type="ECO:0000256" key="7">
    <source>
        <dbReference type="SAM" id="SignalP"/>
    </source>
</evidence>
<keyword evidence="3 6" id="KW-0326">Glycosidase</keyword>
<dbReference type="GO" id="GO:0045493">
    <property type="term" value="P:xylan catabolic process"/>
    <property type="evidence" value="ECO:0007669"/>
    <property type="project" value="UniProtKB-KW"/>
</dbReference>
<feature type="domain" description="GH10" evidence="8">
    <location>
        <begin position="24"/>
        <end position="362"/>
    </location>
</feature>
<evidence type="ECO:0000256" key="5">
    <source>
        <dbReference type="PROSITE-ProRule" id="PRU10061"/>
    </source>
</evidence>
<reference evidence="9 10" key="1">
    <citation type="submission" date="2020-04" db="EMBL/GenBank/DDBJ databases">
        <title>Hymenobacter polaris sp. nov., isolated from Arctic soil.</title>
        <authorList>
            <person name="Dahal R.H."/>
        </authorList>
    </citation>
    <scope>NUCLEOTIDE SEQUENCE [LARGE SCALE GENOMIC DNA]</scope>
    <source>
        <strain evidence="9 10">RP-2-7</strain>
    </source>
</reference>
<name>A0A7Y0AHD1_9BACT</name>
<feature type="active site" description="Nucleophile" evidence="5">
    <location>
        <position position="265"/>
    </location>
</feature>
<dbReference type="PANTHER" id="PTHR31490:SF90">
    <property type="entry name" value="ENDO-1,4-BETA-XYLANASE A"/>
    <property type="match status" value="1"/>
</dbReference>
<gene>
    <name evidence="9" type="ORF">HHL22_18585</name>
</gene>
<keyword evidence="9" id="KW-0858">Xylan degradation</keyword>
<dbReference type="GO" id="GO:0031176">
    <property type="term" value="F:endo-1,4-beta-xylanase activity"/>
    <property type="evidence" value="ECO:0007669"/>
    <property type="project" value="UniProtKB-EC"/>
</dbReference>
<feature type="chain" id="PRO_5030552484" description="Beta-xylanase" evidence="7">
    <location>
        <begin position="26"/>
        <end position="362"/>
    </location>
</feature>
<dbReference type="PRINTS" id="PR00134">
    <property type="entry name" value="GLHYDRLASE10"/>
</dbReference>
<dbReference type="SMART" id="SM00633">
    <property type="entry name" value="Glyco_10"/>
    <property type="match status" value="1"/>
</dbReference>
<dbReference type="EMBL" id="JABBGH010000003">
    <property type="protein sequence ID" value="NML67217.1"/>
    <property type="molecule type" value="Genomic_DNA"/>
</dbReference>
<evidence type="ECO:0000256" key="1">
    <source>
        <dbReference type="ARBA" id="ARBA00022801"/>
    </source>
</evidence>
<keyword evidence="7" id="KW-0732">Signal</keyword>
<sequence length="362" mass="41846">MKATRYALWSLLLASLTLAGSQTLAAEKGLKDYYKNYFPVGVAVSPHSLTDPTESAFILKQFNSLTPENVMKMGPIHPEQNRYVWGPSDAIVNFAQAHHLRVRGHNLCWHEQTPKWLFVNADGSRVSKDTLLHRLHQHIDAVVKRYKGKIYAWDVVNEAIADNPQEFLRNSEWYQICGPDFIAEAFRYAHAADPQAVLFYNDYNTERPEKMERVYKLLKQLKDAQVPIDAVGLQGHWSLYEPTETELRTTIERFASLGLQVQVTELDVSVYPWEKDRRAKRPGESDAYTPEMQQKQAAQYGMFFKVFRDEAKAGRLTGVTFWNVSDHYSWLDTYPVAGRKNHPLLFDENYKPKQAYHDVVKF</sequence>
<dbReference type="AlphaFoldDB" id="A0A7Y0AHD1"/>
<dbReference type="InterPro" id="IPR017853">
    <property type="entry name" value="GH"/>
</dbReference>
<feature type="signal peptide" evidence="7">
    <location>
        <begin position="1"/>
        <end position="25"/>
    </location>
</feature>
<evidence type="ECO:0000313" key="9">
    <source>
        <dbReference type="EMBL" id="NML67217.1"/>
    </source>
</evidence>
<dbReference type="Pfam" id="PF00331">
    <property type="entry name" value="Glyco_hydro_10"/>
    <property type="match status" value="1"/>
</dbReference>
<evidence type="ECO:0000256" key="2">
    <source>
        <dbReference type="ARBA" id="ARBA00023277"/>
    </source>
</evidence>
<organism evidence="9 10">
    <name type="scientific">Hymenobacter polaris</name>
    <dbReference type="NCBI Taxonomy" id="2682546"/>
    <lineage>
        <taxon>Bacteria</taxon>
        <taxon>Pseudomonadati</taxon>
        <taxon>Bacteroidota</taxon>
        <taxon>Cytophagia</taxon>
        <taxon>Cytophagales</taxon>
        <taxon>Hymenobacteraceae</taxon>
        <taxon>Hymenobacter</taxon>
    </lineage>
</organism>
<accession>A0A7Y0AHD1</accession>
<evidence type="ECO:0000256" key="4">
    <source>
        <dbReference type="ARBA" id="ARBA00023326"/>
    </source>
</evidence>
<protein>
    <recommendedName>
        <fullName evidence="6">Beta-xylanase</fullName>
        <ecNumber evidence="6">3.2.1.8</ecNumber>
    </recommendedName>
</protein>
<evidence type="ECO:0000313" key="10">
    <source>
        <dbReference type="Proteomes" id="UP000559626"/>
    </source>
</evidence>
<dbReference type="Proteomes" id="UP000559626">
    <property type="component" value="Unassembled WGS sequence"/>
</dbReference>
<comment type="similarity">
    <text evidence="6">Belongs to the glycosyl hydrolase 10 (cellulase F) family.</text>
</comment>
<keyword evidence="2 6" id="KW-0119">Carbohydrate metabolism</keyword>
<dbReference type="SUPFAM" id="SSF51445">
    <property type="entry name" value="(Trans)glycosidases"/>
    <property type="match status" value="1"/>
</dbReference>
<dbReference type="InterPro" id="IPR001000">
    <property type="entry name" value="GH10_dom"/>
</dbReference>
<dbReference type="InterPro" id="IPR031158">
    <property type="entry name" value="GH10_AS"/>
</dbReference>
<proteinExistence type="inferred from homology"/>
<dbReference type="InterPro" id="IPR044846">
    <property type="entry name" value="GH10"/>
</dbReference>
<dbReference type="EC" id="3.2.1.8" evidence="6"/>
<dbReference type="PROSITE" id="PS00591">
    <property type="entry name" value="GH10_1"/>
    <property type="match status" value="1"/>
</dbReference>
<keyword evidence="1 6" id="KW-0378">Hydrolase</keyword>
<keyword evidence="4 6" id="KW-0624">Polysaccharide degradation</keyword>
<dbReference type="RefSeq" id="WP_169532898.1">
    <property type="nucleotide sequence ID" value="NZ_JABBGH010000003.1"/>
</dbReference>
<comment type="caution">
    <text evidence="9">The sequence shown here is derived from an EMBL/GenBank/DDBJ whole genome shotgun (WGS) entry which is preliminary data.</text>
</comment>
<evidence type="ECO:0000259" key="8">
    <source>
        <dbReference type="PROSITE" id="PS51760"/>
    </source>
</evidence>
<dbReference type="Gene3D" id="3.20.20.80">
    <property type="entry name" value="Glycosidases"/>
    <property type="match status" value="1"/>
</dbReference>
<evidence type="ECO:0000256" key="6">
    <source>
        <dbReference type="RuleBase" id="RU361174"/>
    </source>
</evidence>
<keyword evidence="10" id="KW-1185">Reference proteome</keyword>
<dbReference type="PROSITE" id="PS51760">
    <property type="entry name" value="GH10_2"/>
    <property type="match status" value="1"/>
</dbReference>
<evidence type="ECO:0000256" key="3">
    <source>
        <dbReference type="ARBA" id="ARBA00023295"/>
    </source>
</evidence>